<dbReference type="SMART" id="SM00448">
    <property type="entry name" value="REC"/>
    <property type="match status" value="1"/>
</dbReference>
<keyword evidence="3" id="KW-0238">DNA-binding</keyword>
<evidence type="ECO:0000256" key="2">
    <source>
        <dbReference type="ARBA" id="ARBA00023015"/>
    </source>
</evidence>
<keyword evidence="1 5" id="KW-0597">Phosphoprotein</keyword>
<evidence type="ECO:0000256" key="1">
    <source>
        <dbReference type="ARBA" id="ARBA00022553"/>
    </source>
</evidence>
<feature type="domain" description="HTH luxR-type" evidence="6">
    <location>
        <begin position="145"/>
        <end position="210"/>
    </location>
</feature>
<organism evidence="8 9">
    <name type="scientific">Pseudomonas gingeri</name>
    <dbReference type="NCBI Taxonomy" id="117681"/>
    <lineage>
        <taxon>Bacteria</taxon>
        <taxon>Pseudomonadati</taxon>
        <taxon>Pseudomonadota</taxon>
        <taxon>Gammaproteobacteria</taxon>
        <taxon>Pseudomonadales</taxon>
        <taxon>Pseudomonadaceae</taxon>
        <taxon>Pseudomonas</taxon>
    </lineage>
</organism>
<dbReference type="PROSITE" id="PS00622">
    <property type="entry name" value="HTH_LUXR_1"/>
    <property type="match status" value="1"/>
</dbReference>
<dbReference type="SUPFAM" id="SSF52172">
    <property type="entry name" value="CheY-like"/>
    <property type="match status" value="1"/>
</dbReference>
<evidence type="ECO:0000256" key="5">
    <source>
        <dbReference type="PROSITE-ProRule" id="PRU00169"/>
    </source>
</evidence>
<feature type="domain" description="Response regulatory" evidence="7">
    <location>
        <begin position="6"/>
        <end position="122"/>
    </location>
</feature>
<dbReference type="Pfam" id="PF00072">
    <property type="entry name" value="Response_reg"/>
    <property type="match status" value="1"/>
</dbReference>
<proteinExistence type="predicted"/>
<keyword evidence="2" id="KW-0805">Transcription regulation</keyword>
<dbReference type="Proteomes" id="UP000520592">
    <property type="component" value="Unassembled WGS sequence"/>
</dbReference>
<dbReference type="InterPro" id="IPR011006">
    <property type="entry name" value="CheY-like_superfamily"/>
</dbReference>
<keyword evidence="4" id="KW-0804">Transcription</keyword>
<evidence type="ECO:0000313" key="9">
    <source>
        <dbReference type="Proteomes" id="UP000520592"/>
    </source>
</evidence>
<dbReference type="EMBL" id="JACAQD010000035">
    <property type="protein sequence ID" value="NWC35752.1"/>
    <property type="molecule type" value="Genomic_DNA"/>
</dbReference>
<dbReference type="PRINTS" id="PR00038">
    <property type="entry name" value="HTHLUXR"/>
</dbReference>
<evidence type="ECO:0000256" key="4">
    <source>
        <dbReference type="ARBA" id="ARBA00023163"/>
    </source>
</evidence>
<dbReference type="SMART" id="SM00421">
    <property type="entry name" value="HTH_LUXR"/>
    <property type="match status" value="1"/>
</dbReference>
<dbReference type="AlphaFoldDB" id="A0A7Y8CLV5"/>
<gene>
    <name evidence="8" type="ORF">HX876_25620</name>
</gene>
<protein>
    <submittedName>
        <fullName evidence="8">Response regulator transcription factor</fullName>
    </submittedName>
</protein>
<evidence type="ECO:0000259" key="6">
    <source>
        <dbReference type="PROSITE" id="PS50043"/>
    </source>
</evidence>
<dbReference type="InterPro" id="IPR016032">
    <property type="entry name" value="Sig_transdc_resp-reg_C-effctor"/>
</dbReference>
<dbReference type="CDD" id="cd06170">
    <property type="entry name" value="LuxR_C_like"/>
    <property type="match status" value="1"/>
</dbReference>
<dbReference type="CDD" id="cd17535">
    <property type="entry name" value="REC_NarL-like"/>
    <property type="match status" value="1"/>
</dbReference>
<dbReference type="Pfam" id="PF00196">
    <property type="entry name" value="GerE"/>
    <property type="match status" value="1"/>
</dbReference>
<sequence length="213" mass="23402">MPKKIRLLIVDDHPIMREGLKQLFALACDLTVVAEAENGVVALQHLQQADIDLLLLDMNMPGLSGEDLVSLIHTQHPQQKTLVLSMHNDPQIAIRALKAGATGYLCKVCSLETMLSAIRRVACGERFIDPQIAQSIAFEASGLKQQVRHASLTERESQILHLFALGASVTQIAGKLAISSKTVSTHKTRLMEKMGFSSNAEIIRYAVSQRIIQ</sequence>
<dbReference type="InterPro" id="IPR000792">
    <property type="entry name" value="Tscrpt_reg_LuxR_C"/>
</dbReference>
<dbReference type="GO" id="GO:0003677">
    <property type="term" value="F:DNA binding"/>
    <property type="evidence" value="ECO:0007669"/>
    <property type="project" value="UniProtKB-KW"/>
</dbReference>
<dbReference type="Gene3D" id="3.40.50.2300">
    <property type="match status" value="1"/>
</dbReference>
<dbReference type="PROSITE" id="PS50043">
    <property type="entry name" value="HTH_LUXR_2"/>
    <property type="match status" value="1"/>
</dbReference>
<evidence type="ECO:0000256" key="3">
    <source>
        <dbReference type="ARBA" id="ARBA00023125"/>
    </source>
</evidence>
<comment type="caution">
    <text evidence="8">The sequence shown here is derived from an EMBL/GenBank/DDBJ whole genome shotgun (WGS) entry which is preliminary data.</text>
</comment>
<dbReference type="RefSeq" id="WP_177063174.1">
    <property type="nucleotide sequence ID" value="NZ_JACAPB010000001.1"/>
</dbReference>
<evidence type="ECO:0000259" key="7">
    <source>
        <dbReference type="PROSITE" id="PS50110"/>
    </source>
</evidence>
<dbReference type="PROSITE" id="PS50110">
    <property type="entry name" value="RESPONSE_REGULATORY"/>
    <property type="match status" value="1"/>
</dbReference>
<dbReference type="GO" id="GO:0006355">
    <property type="term" value="P:regulation of DNA-templated transcription"/>
    <property type="evidence" value="ECO:0007669"/>
    <property type="project" value="InterPro"/>
</dbReference>
<evidence type="ECO:0000313" key="8">
    <source>
        <dbReference type="EMBL" id="NWC35752.1"/>
    </source>
</evidence>
<dbReference type="InterPro" id="IPR039420">
    <property type="entry name" value="WalR-like"/>
</dbReference>
<dbReference type="PANTHER" id="PTHR43214:SF41">
    <property type="entry name" value="NITRATE_NITRITE RESPONSE REGULATOR PROTEIN NARP"/>
    <property type="match status" value="1"/>
</dbReference>
<accession>A0A7Y8CLV5</accession>
<dbReference type="PANTHER" id="PTHR43214">
    <property type="entry name" value="TWO-COMPONENT RESPONSE REGULATOR"/>
    <property type="match status" value="1"/>
</dbReference>
<dbReference type="SUPFAM" id="SSF46894">
    <property type="entry name" value="C-terminal effector domain of the bipartite response regulators"/>
    <property type="match status" value="1"/>
</dbReference>
<dbReference type="InterPro" id="IPR058245">
    <property type="entry name" value="NreC/VraR/RcsB-like_REC"/>
</dbReference>
<name>A0A7Y8CLV5_9PSED</name>
<dbReference type="GO" id="GO:0000160">
    <property type="term" value="P:phosphorelay signal transduction system"/>
    <property type="evidence" value="ECO:0007669"/>
    <property type="project" value="InterPro"/>
</dbReference>
<reference evidence="8 9" key="1">
    <citation type="submission" date="2020-04" db="EMBL/GenBank/DDBJ databases">
        <title>Molecular characterization of pseudomonads from Agaricus bisporus reveal novel blotch 2 pathogens in Western Europe.</title>
        <authorList>
            <person name="Taparia T."/>
            <person name="Krijger M."/>
            <person name="Haynes E."/>
            <person name="Elpinstone J.G."/>
            <person name="Noble R."/>
            <person name="Van Der Wolf J."/>
        </authorList>
    </citation>
    <scope>NUCLEOTIDE SEQUENCE [LARGE SCALE GENOMIC DNA]</scope>
    <source>
        <strain evidence="8 9">IPO3737</strain>
    </source>
</reference>
<feature type="modified residue" description="4-aspartylphosphate" evidence="5">
    <location>
        <position position="57"/>
    </location>
</feature>
<dbReference type="InterPro" id="IPR001789">
    <property type="entry name" value="Sig_transdc_resp-reg_receiver"/>
</dbReference>